<dbReference type="InterPro" id="IPR007123">
    <property type="entry name" value="Gelsolin-like_dom"/>
</dbReference>
<organism evidence="22 23">
    <name type="scientific">Petromyzon marinus</name>
    <name type="common">Sea lamprey</name>
    <dbReference type="NCBI Taxonomy" id="7757"/>
    <lineage>
        <taxon>Eukaryota</taxon>
        <taxon>Metazoa</taxon>
        <taxon>Chordata</taxon>
        <taxon>Craniata</taxon>
        <taxon>Vertebrata</taxon>
        <taxon>Cyclostomata</taxon>
        <taxon>Hyperoartia</taxon>
        <taxon>Petromyzontiformes</taxon>
        <taxon>Petromyzontidae</taxon>
        <taxon>Petromyzon</taxon>
    </lineage>
</organism>
<dbReference type="GO" id="GO:0070971">
    <property type="term" value="C:endoplasmic reticulum exit site"/>
    <property type="evidence" value="ECO:0007669"/>
    <property type="project" value="TreeGrafter"/>
</dbReference>
<evidence type="ECO:0000256" key="2">
    <source>
        <dbReference type="ARBA" id="ARBA00004394"/>
    </source>
</evidence>
<dbReference type="Pfam" id="PF04815">
    <property type="entry name" value="Sec23_helical"/>
    <property type="match status" value="1"/>
</dbReference>
<dbReference type="Gene3D" id="2.60.40.1670">
    <property type="entry name" value="beta-sandwich domain of Sec23/24"/>
    <property type="match status" value="1"/>
</dbReference>
<dbReference type="InterPro" id="IPR029006">
    <property type="entry name" value="ADF-H/Gelsolin-like_dom_sf"/>
</dbReference>
<keyword evidence="9" id="KW-0256">Endoplasmic reticulum</keyword>
<protein>
    <submittedName>
        <fullName evidence="23">Protein transport protein Sec24A-like</fullName>
    </submittedName>
</protein>
<dbReference type="PANTHER" id="PTHR13803:SF39">
    <property type="entry name" value="SECRETORY 24AB, ISOFORM A"/>
    <property type="match status" value="1"/>
</dbReference>
<dbReference type="InterPro" id="IPR050550">
    <property type="entry name" value="SEC23_SEC24_subfamily"/>
</dbReference>
<dbReference type="SUPFAM" id="SSF81995">
    <property type="entry name" value="beta-sandwich domain of Sec23/24"/>
    <property type="match status" value="1"/>
</dbReference>
<dbReference type="FunFam" id="2.30.30.380:FF:000004">
    <property type="entry name" value="SEC24 homolog B, COPII coat complex component"/>
    <property type="match status" value="1"/>
</dbReference>
<keyword evidence="22" id="KW-1185">Reference proteome</keyword>
<dbReference type="Gene3D" id="3.40.20.10">
    <property type="entry name" value="Severin"/>
    <property type="match status" value="1"/>
</dbReference>
<evidence type="ECO:0000259" key="19">
    <source>
        <dbReference type="Pfam" id="PF04811"/>
    </source>
</evidence>
<dbReference type="Pfam" id="PF04810">
    <property type="entry name" value="zf-Sec23_Sec24"/>
    <property type="match status" value="1"/>
</dbReference>
<keyword evidence="13" id="KW-0333">Golgi apparatus</keyword>
<evidence type="ECO:0000259" key="20">
    <source>
        <dbReference type="Pfam" id="PF04815"/>
    </source>
</evidence>
<dbReference type="GO" id="GO:0005829">
    <property type="term" value="C:cytosol"/>
    <property type="evidence" value="ECO:0007669"/>
    <property type="project" value="UniProtKB-SubCell"/>
</dbReference>
<dbReference type="InterPro" id="IPR036174">
    <property type="entry name" value="Znf_Sec23_Sec24_sf"/>
</dbReference>
<dbReference type="GO" id="GO:0090110">
    <property type="term" value="P:COPII-coated vesicle cargo loading"/>
    <property type="evidence" value="ECO:0007669"/>
    <property type="project" value="TreeGrafter"/>
</dbReference>
<evidence type="ECO:0000313" key="22">
    <source>
        <dbReference type="Proteomes" id="UP001318040"/>
    </source>
</evidence>
<dbReference type="Gene3D" id="3.40.50.410">
    <property type="entry name" value="von Willebrand factor, type A domain"/>
    <property type="match status" value="1"/>
</dbReference>
<proteinExistence type="inferred from homology"/>
<dbReference type="Pfam" id="PF00626">
    <property type="entry name" value="Gelsolin"/>
    <property type="match status" value="1"/>
</dbReference>
<feature type="domain" description="Zinc finger Sec23/Sec24-type" evidence="18">
    <location>
        <begin position="211"/>
        <end position="247"/>
    </location>
</feature>
<dbReference type="GO" id="GO:0006886">
    <property type="term" value="P:intracellular protein transport"/>
    <property type="evidence" value="ECO:0007669"/>
    <property type="project" value="InterPro"/>
</dbReference>
<name>A0AAJ7WQG4_PETMA</name>
<dbReference type="GO" id="GO:0005789">
    <property type="term" value="C:endoplasmic reticulum membrane"/>
    <property type="evidence" value="ECO:0007669"/>
    <property type="project" value="UniProtKB-SubCell"/>
</dbReference>
<dbReference type="SUPFAM" id="SSF82754">
    <property type="entry name" value="C-terminal, gelsolin-like domain of Sec23/24"/>
    <property type="match status" value="1"/>
</dbReference>
<dbReference type="Pfam" id="PF04811">
    <property type="entry name" value="Sec23_trunk"/>
    <property type="match status" value="1"/>
</dbReference>
<evidence type="ECO:0000256" key="4">
    <source>
        <dbReference type="ARBA" id="ARBA00004514"/>
    </source>
</evidence>
<dbReference type="Gene3D" id="2.30.30.380">
    <property type="entry name" value="Zn-finger domain of Sec23/24"/>
    <property type="match status" value="1"/>
</dbReference>
<keyword evidence="11" id="KW-0931">ER-Golgi transport</keyword>
<keyword evidence="14" id="KW-0472">Membrane</keyword>
<dbReference type="InterPro" id="IPR012990">
    <property type="entry name" value="Beta-sandwich_Sec23_24"/>
</dbReference>
<dbReference type="InterPro" id="IPR036180">
    <property type="entry name" value="Gelsolin-like_dom_sf"/>
</dbReference>
<dbReference type="KEGG" id="pmrn:116940368"/>
<sequence>MSRGPDAGLLRGYQSLAHDVSPGLAGDNDSDGDSASSLSNYDCVEGGGIIGDTASHGLLAHNAAPNSPTGPPMGGGGGGGFGPQGYPHATPKAPFHNAAMSGYPPQYPQTAFGPNQLSSSMGGLSVQPESLRPVNLLQERNILPPTPVEPPKPNLHPDMQQRNCHPDIFRCTLTNIPQTPSLLSKAKLPLGLLLHPFKDLQQLPVITASTIVRCRACRTYINPFVTFIDQRRWKCNLCFRVNEVPDDFMYNPLTRSYGEPQKRPEIRNATIEFIAPSEYMVRPPQPAVYIFLLDVSFHAVECGYLPVVCNSILEHLDRLPGDSRTKVGIVTFDSAIHFYSLQEGQARPQMVVVTDIDDVFIPSPEGLLVNLQESKELFRELLQSLPTVFPSGAERETQSALGPALQAAHSLLGATGGRVTVFQSQLPSVGPGALKPREVGAKGTEGLSPVTDFYKKLALDCSAQQTAVDLFLLSSQYADLATLSCISRFSSGAVYYYPSPHPVHAPAQLERLRSDLQRYLTRKIGFEAVMRIRCTKGLSIHTFHGNFFVRSTDLLSLPNVNPDAGFAVQVSIEEALGDAATVSFQAALLYTSSKGERRIRVHTLCLPVVTTLVDIYAGADVQAVTALLAKMAVDRTLSSSLSDARDALVNAAVDFLAAYRGSGGGPAQSGLTAPHGLRLLPLYALALLKQKAFGSGKSVRLDERAFAMCEMKHQPLGQLMLAVHPSLYRVDNLTEKGGVMEGDVLVPQPPVLQLSAERLSGDGAFLLDSGTVLQLWVGRGVGLAFLHEVLGVQNVAAIQTNTQWSLPELPNAASERVRAFVSWLRRHRAFPPPLQIIRDDGASRSAFVQSLVEDRTESAMSYYELLLHVQQQVCK</sequence>
<comment type="subcellular location">
    <subcellularLocation>
        <location evidence="4">Cytoplasm</location>
        <location evidence="4">Cytosol</location>
    </subcellularLocation>
    <subcellularLocation>
        <location evidence="1">Cytoplasmic vesicle</location>
        <location evidence="1">COPII-coated vesicle membrane</location>
        <topology evidence="1">Peripheral membrane protein</topology>
        <orientation evidence="1">Cytoplasmic side</orientation>
    </subcellularLocation>
    <subcellularLocation>
        <location evidence="3">Endoplasmic reticulum membrane</location>
        <topology evidence="3">Peripheral membrane protein</topology>
        <orientation evidence="3">Cytoplasmic side</orientation>
    </subcellularLocation>
    <subcellularLocation>
        <location evidence="2">Golgi apparatus membrane</location>
    </subcellularLocation>
</comment>
<reference evidence="23" key="1">
    <citation type="submission" date="2025-08" db="UniProtKB">
        <authorList>
            <consortium name="RefSeq"/>
        </authorList>
    </citation>
    <scope>IDENTIFICATION</scope>
    <source>
        <tissue evidence="23">Sperm</tissue>
    </source>
</reference>
<feature type="domain" description="Sec23/Sec24 helical" evidence="20">
    <location>
        <begin position="620"/>
        <end position="720"/>
    </location>
</feature>
<evidence type="ECO:0000259" key="17">
    <source>
        <dbReference type="Pfam" id="PF00626"/>
    </source>
</evidence>
<accession>A0AAJ7WQG4</accession>
<keyword evidence="8" id="KW-0479">Metal-binding</keyword>
<dbReference type="GO" id="GO:0000149">
    <property type="term" value="F:SNARE binding"/>
    <property type="evidence" value="ECO:0007669"/>
    <property type="project" value="TreeGrafter"/>
</dbReference>
<evidence type="ECO:0000256" key="9">
    <source>
        <dbReference type="ARBA" id="ARBA00022824"/>
    </source>
</evidence>
<evidence type="ECO:0000256" key="10">
    <source>
        <dbReference type="ARBA" id="ARBA00022833"/>
    </source>
</evidence>
<keyword evidence="15" id="KW-0968">Cytoplasmic vesicle</keyword>
<dbReference type="PANTHER" id="PTHR13803">
    <property type="entry name" value="SEC24-RELATED PROTEIN"/>
    <property type="match status" value="1"/>
</dbReference>
<dbReference type="SUPFAM" id="SSF81811">
    <property type="entry name" value="Helical domain of Sec23/24"/>
    <property type="match status" value="1"/>
</dbReference>
<evidence type="ECO:0000256" key="16">
    <source>
        <dbReference type="SAM" id="MobiDB-lite"/>
    </source>
</evidence>
<evidence type="ECO:0000259" key="18">
    <source>
        <dbReference type="Pfam" id="PF04810"/>
    </source>
</evidence>
<dbReference type="FunFam" id="3.40.50.410:FF:000019">
    <property type="entry name" value="SEC24 homolog B, COPII coat complex component"/>
    <property type="match status" value="1"/>
</dbReference>
<comment type="similarity">
    <text evidence="5">Belongs to the SEC23/SEC24 family. SEC24 subfamily.</text>
</comment>
<keyword evidence="6" id="KW-0813">Transport</keyword>
<keyword evidence="10" id="KW-0862">Zinc</keyword>
<evidence type="ECO:0000256" key="3">
    <source>
        <dbReference type="ARBA" id="ARBA00004397"/>
    </source>
</evidence>
<dbReference type="InterPro" id="IPR006896">
    <property type="entry name" value="Sec23/24_trunk_dom"/>
</dbReference>
<feature type="compositionally biased region" description="Polar residues" evidence="16">
    <location>
        <begin position="108"/>
        <end position="122"/>
    </location>
</feature>
<feature type="region of interest" description="Disordered" evidence="16">
    <location>
        <begin position="60"/>
        <end position="125"/>
    </location>
</feature>
<evidence type="ECO:0000256" key="11">
    <source>
        <dbReference type="ARBA" id="ARBA00022892"/>
    </source>
</evidence>
<dbReference type="Pfam" id="PF08033">
    <property type="entry name" value="Sec23_BS"/>
    <property type="match status" value="1"/>
</dbReference>
<dbReference type="InterPro" id="IPR006900">
    <property type="entry name" value="Sec23/24_helical_dom"/>
</dbReference>
<evidence type="ECO:0000256" key="8">
    <source>
        <dbReference type="ARBA" id="ARBA00022723"/>
    </source>
</evidence>
<dbReference type="InterPro" id="IPR036465">
    <property type="entry name" value="vWFA_dom_sf"/>
</dbReference>
<evidence type="ECO:0000313" key="23">
    <source>
        <dbReference type="RefSeq" id="XP_032806032.1"/>
    </source>
</evidence>
<dbReference type="GO" id="GO:0000139">
    <property type="term" value="C:Golgi membrane"/>
    <property type="evidence" value="ECO:0007669"/>
    <property type="project" value="UniProtKB-SubCell"/>
</dbReference>
<evidence type="ECO:0000256" key="12">
    <source>
        <dbReference type="ARBA" id="ARBA00022927"/>
    </source>
</evidence>
<evidence type="ECO:0000256" key="1">
    <source>
        <dbReference type="ARBA" id="ARBA00004299"/>
    </source>
</evidence>
<evidence type="ECO:0000259" key="21">
    <source>
        <dbReference type="Pfam" id="PF08033"/>
    </source>
</evidence>
<evidence type="ECO:0000256" key="15">
    <source>
        <dbReference type="ARBA" id="ARBA00023329"/>
    </source>
</evidence>
<keyword evidence="7" id="KW-0963">Cytoplasm</keyword>
<feature type="domain" description="Sec23/Sec24 trunk" evidence="19">
    <location>
        <begin position="284"/>
        <end position="520"/>
    </location>
</feature>
<feature type="domain" description="Gelsolin-like" evidence="17">
    <location>
        <begin position="747"/>
        <end position="819"/>
    </location>
</feature>
<dbReference type="GO" id="GO:0030127">
    <property type="term" value="C:COPII vesicle coat"/>
    <property type="evidence" value="ECO:0007669"/>
    <property type="project" value="InterPro"/>
</dbReference>
<evidence type="ECO:0000256" key="6">
    <source>
        <dbReference type="ARBA" id="ARBA00022448"/>
    </source>
</evidence>
<dbReference type="InterPro" id="IPR041742">
    <property type="entry name" value="Sec24-like_trunk_dom"/>
</dbReference>
<evidence type="ECO:0000256" key="14">
    <source>
        <dbReference type="ARBA" id="ARBA00023136"/>
    </source>
</evidence>
<dbReference type="Gene3D" id="1.20.120.730">
    <property type="entry name" value="Sec23/Sec24 helical domain"/>
    <property type="match status" value="1"/>
</dbReference>
<evidence type="ECO:0000256" key="5">
    <source>
        <dbReference type="ARBA" id="ARBA00008334"/>
    </source>
</evidence>
<dbReference type="SUPFAM" id="SSF82919">
    <property type="entry name" value="Zn-finger domain of Sec23/24"/>
    <property type="match status" value="1"/>
</dbReference>
<dbReference type="AlphaFoldDB" id="A0AAJ7WQG4"/>
<dbReference type="InterPro" id="IPR036175">
    <property type="entry name" value="Sec23/24_helical_dom_sf"/>
</dbReference>
<evidence type="ECO:0000256" key="13">
    <source>
        <dbReference type="ARBA" id="ARBA00023034"/>
    </source>
</evidence>
<gene>
    <name evidence="23" type="primary">LOC116940368</name>
</gene>
<feature type="domain" description="Sec23/Sec24 beta-sandwich" evidence="21">
    <location>
        <begin position="525"/>
        <end position="609"/>
    </location>
</feature>
<dbReference type="InterPro" id="IPR006895">
    <property type="entry name" value="Znf_Sec23_Sec24"/>
</dbReference>
<dbReference type="GO" id="GO:0008270">
    <property type="term" value="F:zinc ion binding"/>
    <property type="evidence" value="ECO:0007669"/>
    <property type="project" value="InterPro"/>
</dbReference>
<dbReference type="SUPFAM" id="SSF53300">
    <property type="entry name" value="vWA-like"/>
    <property type="match status" value="1"/>
</dbReference>
<feature type="region of interest" description="Disordered" evidence="16">
    <location>
        <begin position="20"/>
        <end position="39"/>
    </location>
</feature>
<keyword evidence="12" id="KW-0653">Protein transport</keyword>
<feature type="compositionally biased region" description="Gly residues" evidence="16">
    <location>
        <begin position="72"/>
        <end position="83"/>
    </location>
</feature>
<dbReference type="CDD" id="cd01479">
    <property type="entry name" value="Sec24-like"/>
    <property type="match status" value="1"/>
</dbReference>
<evidence type="ECO:0000256" key="7">
    <source>
        <dbReference type="ARBA" id="ARBA00022490"/>
    </source>
</evidence>
<dbReference type="RefSeq" id="XP_032806032.1">
    <property type="nucleotide sequence ID" value="XM_032950141.1"/>
</dbReference>
<dbReference type="Proteomes" id="UP001318040">
    <property type="component" value="Chromosome 8"/>
</dbReference>